<dbReference type="InterPro" id="IPR007937">
    <property type="entry name" value="RNA_Pol_22kDa_poxvir"/>
</dbReference>
<dbReference type="GO" id="GO:0003677">
    <property type="term" value="F:DNA binding"/>
    <property type="evidence" value="ECO:0007669"/>
    <property type="project" value="UniProtKB-UniRule"/>
</dbReference>
<dbReference type="RefSeq" id="YP_009268787.1">
    <property type="nucleotide sequence ID" value="NC_030656.1"/>
</dbReference>
<dbReference type="EMBL" id="KU980965">
    <property type="protein sequence ID" value="ANS71156.1"/>
    <property type="molecule type" value="Genomic_DNA"/>
</dbReference>
<dbReference type="GO" id="GO:0000428">
    <property type="term" value="C:DNA-directed RNA polymerase complex"/>
    <property type="evidence" value="ECO:0007669"/>
    <property type="project" value="UniProtKB-UniRule"/>
</dbReference>
<evidence type="ECO:0000256" key="11">
    <source>
        <dbReference type="PIRNR" id="PIRNR000744"/>
    </source>
</evidence>
<accession>A0A1B1MRC0</accession>
<organism evidence="12 13">
    <name type="scientific">Pteropox virus</name>
    <dbReference type="NCBI Taxonomy" id="1873698"/>
    <lineage>
        <taxon>Viruses</taxon>
        <taxon>Varidnaviria</taxon>
        <taxon>Bamfordvirae</taxon>
        <taxon>Nucleocytoviricota</taxon>
        <taxon>Pokkesviricetes</taxon>
        <taxon>Chitovirales</taxon>
        <taxon>Poxviridae</taxon>
        <taxon>Chordopoxvirinae</taxon>
        <taxon>Pteropopoxvirus</taxon>
        <taxon>Pteropopoxvirus pteropox</taxon>
    </lineage>
</organism>
<comment type="subunit">
    <text evidence="9">The DNA-dependent RNA polymerase used for intermediate and late genes expression consists of eight subunits Rpo30/OPG66, Rpo7/OPG90, Rpo22/OPG103, Rpo147/OPG105, Rpo18/OPG119, Rpo19/OPG131, Rpo132/OPG151 and Rpo35/OPG156. The same holoenzyme, with the addition of the transcription-specificity factor OPG109, is used for early gene expression.</text>
</comment>
<keyword evidence="4 11" id="KW-0808">Transferase</keyword>
<keyword evidence="6 11" id="KW-0946">Virion</keyword>
<evidence type="ECO:0000256" key="1">
    <source>
        <dbReference type="ARBA" id="ARBA00004328"/>
    </source>
</evidence>
<reference evidence="12 13" key="1">
    <citation type="journal article" date="2016" name="J. Gen. Virol.">
        <title>Genomic characterization of a novel poxvirus from a flying fox: evidence for a new genus?</title>
        <authorList>
            <person name="O'Dea M.A."/>
            <person name="Tu S.L."/>
            <person name="Pang S."/>
            <person name="De Ridder T."/>
            <person name="Jackson B."/>
            <person name="Upton C."/>
        </authorList>
    </citation>
    <scope>NUCLEOTIDE SEQUENCE [LARGE SCALE GENOMIC DNA]</scope>
    <source>
        <strain evidence="12 13">Australia</strain>
    </source>
</reference>
<dbReference type="Proteomes" id="UP000203626">
    <property type="component" value="Segment"/>
</dbReference>
<dbReference type="GO" id="GO:0019083">
    <property type="term" value="P:viral transcription"/>
    <property type="evidence" value="ECO:0007669"/>
    <property type="project" value="UniProtKB-UniRule"/>
</dbReference>
<comment type="function">
    <text evidence="8">Part of the DNA-dependent RNA polymerase which catalyzes the transcription of viral DNA into RNA using the four ribonucleoside triphosphates as substrates. Responsible for the transcription of early, intermediate and late genes. DNA-dependent RNA polymerase associates with the early transcription factor (ETF), itself composed of OPG118 and OPG133, thereby allowing the early genes transcription. Late transcription, and probably also intermediate transcription, require newly synthesized RNA polymerase.</text>
</comment>
<protein>
    <recommendedName>
        <fullName evidence="11">DNA-directed RNA polymerase subunit</fullName>
        <ecNumber evidence="11">2.7.7.6</ecNumber>
    </recommendedName>
</protein>
<evidence type="ECO:0000256" key="9">
    <source>
        <dbReference type="ARBA" id="ARBA00046483"/>
    </source>
</evidence>
<evidence type="ECO:0000313" key="12">
    <source>
        <dbReference type="EMBL" id="ANS71156.1"/>
    </source>
</evidence>
<dbReference type="GO" id="GO:0003899">
    <property type="term" value="F:DNA-directed RNA polymerase activity"/>
    <property type="evidence" value="ECO:0007669"/>
    <property type="project" value="UniProtKB-EC"/>
</dbReference>
<dbReference type="GO" id="GO:0044423">
    <property type="term" value="C:virion component"/>
    <property type="evidence" value="ECO:0007669"/>
    <property type="project" value="UniProtKB-UniRule"/>
</dbReference>
<name>A0A1B1MRC0_9POXV</name>
<keyword evidence="13" id="KW-1185">Reference proteome</keyword>
<sequence>MNKHNIKYLAKILCLKAKVAHDPFATISKDVLSMYDITTNYGDIVSIVTVVHKIDTKVTVFQVFNEASVNYSPINNDYGVPIIITSYLQPEHNKFPISFLYIDAVASDLFPTFKRLTQEEYTTVTSVLLTGNKKESLKLPRMLDTELSAKILYHKEYPAKIIRFFRSNLVTGLEIADRSVANVIE</sequence>
<dbReference type="PIRSF" id="PIRSF000744">
    <property type="entry name" value="RPO22"/>
    <property type="match status" value="1"/>
</dbReference>
<proteinExistence type="inferred from homology"/>
<evidence type="ECO:0000256" key="2">
    <source>
        <dbReference type="ARBA" id="ARBA00008385"/>
    </source>
</evidence>
<gene>
    <name evidence="12" type="primary">PTPV-Aus-072</name>
</gene>
<dbReference type="GeneID" id="28340399"/>
<evidence type="ECO:0000256" key="4">
    <source>
        <dbReference type="ARBA" id="ARBA00022679"/>
    </source>
</evidence>
<dbReference type="OrthoDB" id="9640at10239"/>
<dbReference type="KEGG" id="vg:28340399"/>
<keyword evidence="5 11" id="KW-0548">Nucleotidyltransferase</keyword>
<evidence type="ECO:0000256" key="3">
    <source>
        <dbReference type="ARBA" id="ARBA00022478"/>
    </source>
</evidence>
<dbReference type="Pfam" id="PF05273">
    <property type="entry name" value="Pox_RNA_Pol_22"/>
    <property type="match status" value="1"/>
</dbReference>
<evidence type="ECO:0000313" key="13">
    <source>
        <dbReference type="Proteomes" id="UP000203626"/>
    </source>
</evidence>
<evidence type="ECO:0000256" key="5">
    <source>
        <dbReference type="ARBA" id="ARBA00022695"/>
    </source>
</evidence>
<evidence type="ECO:0000256" key="8">
    <source>
        <dbReference type="ARBA" id="ARBA00034678"/>
    </source>
</evidence>
<keyword evidence="3 11" id="KW-0240">DNA-directed RNA polymerase</keyword>
<evidence type="ECO:0000256" key="10">
    <source>
        <dbReference type="ARBA" id="ARBA00048552"/>
    </source>
</evidence>
<evidence type="ECO:0000256" key="6">
    <source>
        <dbReference type="ARBA" id="ARBA00022844"/>
    </source>
</evidence>
<dbReference type="EC" id="2.7.7.6" evidence="11"/>
<evidence type="ECO:0000256" key="7">
    <source>
        <dbReference type="ARBA" id="ARBA00023163"/>
    </source>
</evidence>
<comment type="similarity">
    <text evidence="2 11">Belongs to the poxviridae DNA-directed RNA polymerase 22 kDa subunit family.</text>
</comment>
<comment type="subcellular location">
    <subcellularLocation>
        <location evidence="1">Virion</location>
    </subcellularLocation>
</comment>
<comment type="catalytic activity">
    <reaction evidence="10 11">
        <text>RNA(n) + a ribonucleoside 5'-triphosphate = RNA(n+1) + diphosphate</text>
        <dbReference type="Rhea" id="RHEA:21248"/>
        <dbReference type="Rhea" id="RHEA-COMP:14527"/>
        <dbReference type="Rhea" id="RHEA-COMP:17342"/>
        <dbReference type="ChEBI" id="CHEBI:33019"/>
        <dbReference type="ChEBI" id="CHEBI:61557"/>
        <dbReference type="ChEBI" id="CHEBI:140395"/>
        <dbReference type="EC" id="2.7.7.6"/>
    </reaction>
</comment>
<keyword evidence="7 11" id="KW-0804">Transcription</keyword>